<dbReference type="InterPro" id="IPR051083">
    <property type="entry name" value="GrpII_Intron_Splice-Mob/Def"/>
</dbReference>
<comment type="catalytic activity">
    <reaction evidence="9">
        <text>DNA(n) + a 2'-deoxyribonucleoside 5'-triphosphate = DNA(n+1) + diphosphate</text>
        <dbReference type="Rhea" id="RHEA:22508"/>
        <dbReference type="Rhea" id="RHEA-COMP:17339"/>
        <dbReference type="Rhea" id="RHEA-COMP:17340"/>
        <dbReference type="ChEBI" id="CHEBI:33019"/>
        <dbReference type="ChEBI" id="CHEBI:61560"/>
        <dbReference type="ChEBI" id="CHEBI:173112"/>
        <dbReference type="EC" id="2.7.7.49"/>
    </reaction>
</comment>
<dbReference type="PRINTS" id="PR00866">
    <property type="entry name" value="RNADNAPOLMS"/>
</dbReference>
<evidence type="ECO:0000256" key="1">
    <source>
        <dbReference type="ARBA" id="ARBA00012493"/>
    </source>
</evidence>
<dbReference type="EMBL" id="CP038033">
    <property type="protein sequence ID" value="QBQ54048.1"/>
    <property type="molecule type" value="Genomic_DNA"/>
</dbReference>
<protein>
    <recommendedName>
        <fullName evidence="1">RNA-directed DNA polymerase</fullName>
        <ecNumber evidence="1">2.7.7.49</ecNumber>
    </recommendedName>
</protein>
<feature type="domain" description="TIR" evidence="10">
    <location>
        <begin position="382"/>
        <end position="511"/>
    </location>
</feature>
<dbReference type="GO" id="GO:0046872">
    <property type="term" value="F:metal ion binding"/>
    <property type="evidence" value="ECO:0007669"/>
    <property type="project" value="UniProtKB-KW"/>
</dbReference>
<dbReference type="InterPro" id="IPR049976">
    <property type="entry name" value="Retron_TIR_antiphage"/>
</dbReference>
<evidence type="ECO:0000256" key="4">
    <source>
        <dbReference type="ARBA" id="ARBA00022723"/>
    </source>
</evidence>
<keyword evidence="6" id="KW-0695">RNA-directed DNA polymerase</keyword>
<reference evidence="12 13" key="1">
    <citation type="submission" date="2019-03" db="EMBL/GenBank/DDBJ databases">
        <title>The genome sequence of Nitrosococcus wardiae strain D1FHST reveals the archetypal metabolic capacity of ammonia-oxidizing Gammaproteobacteria.</title>
        <authorList>
            <person name="Wang L."/>
            <person name="Lim C.K."/>
            <person name="Hanson T.E."/>
            <person name="Dang H."/>
            <person name="Klotz M.G."/>
        </authorList>
    </citation>
    <scope>NUCLEOTIDE SEQUENCE [LARGE SCALE GENOMIC DNA]</scope>
    <source>
        <strain evidence="12 13">D1FHS</strain>
    </source>
</reference>
<evidence type="ECO:0000256" key="2">
    <source>
        <dbReference type="ARBA" id="ARBA00022679"/>
    </source>
</evidence>
<evidence type="ECO:0000313" key="13">
    <source>
        <dbReference type="Proteomes" id="UP000294325"/>
    </source>
</evidence>
<keyword evidence="5" id="KW-0460">Magnesium</keyword>
<dbReference type="GO" id="GO:0007165">
    <property type="term" value="P:signal transduction"/>
    <property type="evidence" value="ECO:0007669"/>
    <property type="project" value="InterPro"/>
</dbReference>
<evidence type="ECO:0000313" key="12">
    <source>
        <dbReference type="EMBL" id="QBQ54048.1"/>
    </source>
</evidence>
<dbReference type="InterPro" id="IPR043502">
    <property type="entry name" value="DNA/RNA_pol_sf"/>
</dbReference>
<sequence>MRLRVHLAQGARGKAHLSKLQFHLNKPLEEAAAQIVGAQTADDIAEVLEVPKGQLLHILYSYPDEKKYISFDIKKKNGGYRNIKAAKGGLRVLQSKLAPLLASHYRLKNPVHGFVKERNIVSNATQHKRKRYVFNVDLSDFYGTINFGRVRGLFRAKPFEMGEKAASVVAQICIFKNSLPQGAATSPIISNFIASELDRKLSRLARRYKLTYTRYADDITFSSNNRNFPEGIAFYDGNNPITNDCFVGQVLEETVSGCGFSINHEKTRLQIRGVRQDVTGLTVNEFPNVRRSYIRNIRALLHAWRKFGPDGVEVIYRRKYAKNKSRLVDTERHYFKEALYGMLAFLRMVRGEDELYLKLCLQTAELDKAPPELIKRMKEQYKMYDVFISHASEDKIDIVRPIYDACKSLGISAFLDEEEIDWGDSLTEVLNHALGKSKLFLAVLSNNSVGKKWPRKEINAALARQMDGKQKFLPLVVGSPDMDIFGLTNDLLYVNWKNNPDEIAEKLKFILSKYA</sequence>
<dbReference type="Pfam" id="PF13676">
    <property type="entry name" value="TIR_2"/>
    <property type="match status" value="1"/>
</dbReference>
<dbReference type="SMART" id="SM00255">
    <property type="entry name" value="TIR"/>
    <property type="match status" value="1"/>
</dbReference>
<dbReference type="PANTHER" id="PTHR34047">
    <property type="entry name" value="NUCLEAR INTRON MATURASE 1, MITOCHONDRIAL-RELATED"/>
    <property type="match status" value="1"/>
</dbReference>
<dbReference type="SUPFAM" id="SSF56672">
    <property type="entry name" value="DNA/RNA polymerases"/>
    <property type="match status" value="1"/>
</dbReference>
<accession>A0A4P7BVJ9</accession>
<evidence type="ECO:0000259" key="10">
    <source>
        <dbReference type="PROSITE" id="PS50104"/>
    </source>
</evidence>
<keyword evidence="7" id="KW-0051">Antiviral defense</keyword>
<comment type="similarity">
    <text evidence="8">Belongs to the bacterial reverse transcriptase family.</text>
</comment>
<dbReference type="OrthoDB" id="7055795at2"/>
<keyword evidence="3" id="KW-0548">Nucleotidyltransferase</keyword>
<dbReference type="InterPro" id="IPR000123">
    <property type="entry name" value="Reverse_transcriptase_msDNA"/>
</dbReference>
<evidence type="ECO:0000256" key="7">
    <source>
        <dbReference type="ARBA" id="ARBA00023118"/>
    </source>
</evidence>
<dbReference type="InterPro" id="IPR000477">
    <property type="entry name" value="RT_dom"/>
</dbReference>
<evidence type="ECO:0000256" key="3">
    <source>
        <dbReference type="ARBA" id="ARBA00022695"/>
    </source>
</evidence>
<organism evidence="12 13">
    <name type="scientific">Nitrosococcus wardiae</name>
    <dbReference type="NCBI Taxonomy" id="1814290"/>
    <lineage>
        <taxon>Bacteria</taxon>
        <taxon>Pseudomonadati</taxon>
        <taxon>Pseudomonadota</taxon>
        <taxon>Gammaproteobacteria</taxon>
        <taxon>Chromatiales</taxon>
        <taxon>Chromatiaceae</taxon>
        <taxon>Nitrosococcus</taxon>
    </lineage>
</organism>
<dbReference type="PROSITE" id="PS50878">
    <property type="entry name" value="RT_POL"/>
    <property type="match status" value="1"/>
</dbReference>
<dbReference type="AlphaFoldDB" id="A0A4P7BVJ9"/>
<dbReference type="KEGG" id="nwr:E3U44_05665"/>
<keyword evidence="2" id="KW-0808">Transferase</keyword>
<dbReference type="InterPro" id="IPR000157">
    <property type="entry name" value="TIR_dom"/>
</dbReference>
<evidence type="ECO:0000256" key="5">
    <source>
        <dbReference type="ARBA" id="ARBA00022842"/>
    </source>
</evidence>
<dbReference type="PANTHER" id="PTHR34047:SF7">
    <property type="entry name" value="RNA-DIRECTED DNA POLYMERASE"/>
    <property type="match status" value="1"/>
</dbReference>
<keyword evidence="13" id="KW-1185">Reference proteome</keyword>
<proteinExistence type="inferred from homology"/>
<name>A0A4P7BVJ9_9GAMM</name>
<dbReference type="CDD" id="cd03487">
    <property type="entry name" value="RT_Bac_retron_II"/>
    <property type="match status" value="1"/>
</dbReference>
<gene>
    <name evidence="12" type="ORF">E3U44_05665</name>
</gene>
<dbReference type="EC" id="2.7.7.49" evidence="1"/>
<dbReference type="PROSITE" id="PS50104">
    <property type="entry name" value="TIR"/>
    <property type="match status" value="1"/>
</dbReference>
<dbReference type="SUPFAM" id="SSF52200">
    <property type="entry name" value="Toll/Interleukin receptor TIR domain"/>
    <property type="match status" value="1"/>
</dbReference>
<dbReference type="NCBIfam" id="NF042941">
    <property type="entry name" value="Retron_TIR_antiphage"/>
    <property type="match status" value="1"/>
</dbReference>
<dbReference type="GO" id="GO:0003964">
    <property type="term" value="F:RNA-directed DNA polymerase activity"/>
    <property type="evidence" value="ECO:0007669"/>
    <property type="project" value="UniProtKB-KW"/>
</dbReference>
<dbReference type="GO" id="GO:0051607">
    <property type="term" value="P:defense response to virus"/>
    <property type="evidence" value="ECO:0007669"/>
    <property type="project" value="UniProtKB-KW"/>
</dbReference>
<evidence type="ECO:0000259" key="11">
    <source>
        <dbReference type="PROSITE" id="PS50878"/>
    </source>
</evidence>
<feature type="domain" description="Reverse transcriptase" evidence="11">
    <location>
        <begin position="54"/>
        <end position="283"/>
    </location>
</feature>
<dbReference type="InterPro" id="IPR035897">
    <property type="entry name" value="Toll_tir_struct_dom_sf"/>
</dbReference>
<evidence type="ECO:0000256" key="6">
    <source>
        <dbReference type="ARBA" id="ARBA00022918"/>
    </source>
</evidence>
<evidence type="ECO:0000256" key="8">
    <source>
        <dbReference type="ARBA" id="ARBA00034120"/>
    </source>
</evidence>
<dbReference type="Pfam" id="PF00078">
    <property type="entry name" value="RVT_1"/>
    <property type="match status" value="1"/>
</dbReference>
<keyword evidence="4" id="KW-0479">Metal-binding</keyword>
<dbReference type="GO" id="GO:0003723">
    <property type="term" value="F:RNA binding"/>
    <property type="evidence" value="ECO:0007669"/>
    <property type="project" value="InterPro"/>
</dbReference>
<dbReference type="Proteomes" id="UP000294325">
    <property type="component" value="Chromosome"/>
</dbReference>
<dbReference type="Gene3D" id="3.40.50.10140">
    <property type="entry name" value="Toll/interleukin-1 receptor homology (TIR) domain"/>
    <property type="match status" value="1"/>
</dbReference>
<evidence type="ECO:0000256" key="9">
    <source>
        <dbReference type="ARBA" id="ARBA00048173"/>
    </source>
</evidence>